<keyword evidence="1" id="KW-0812">Transmembrane</keyword>
<evidence type="ECO:0000256" key="1">
    <source>
        <dbReference type="SAM" id="Phobius"/>
    </source>
</evidence>
<gene>
    <name evidence="3" type="ORF">GCM10009784_19960</name>
</gene>
<evidence type="ECO:0000313" key="3">
    <source>
        <dbReference type="EMBL" id="GAA2175859.1"/>
    </source>
</evidence>
<feature type="transmembrane region" description="Helical" evidence="1">
    <location>
        <begin position="6"/>
        <end position="26"/>
    </location>
</feature>
<reference evidence="4" key="1">
    <citation type="journal article" date="2019" name="Int. J. Syst. Evol. Microbiol.">
        <title>The Global Catalogue of Microorganisms (GCM) 10K type strain sequencing project: providing services to taxonomists for standard genome sequencing and annotation.</title>
        <authorList>
            <consortium name="The Broad Institute Genomics Platform"/>
            <consortium name="The Broad Institute Genome Sequencing Center for Infectious Disease"/>
            <person name="Wu L."/>
            <person name="Ma J."/>
        </authorList>
    </citation>
    <scope>NUCLEOTIDE SEQUENCE [LARGE SCALE GENOMIC DNA]</scope>
    <source>
        <strain evidence="4">JCM 14917</strain>
    </source>
</reference>
<dbReference type="RefSeq" id="WP_277357315.1">
    <property type="nucleotide sequence ID" value="NZ_BAAAON010000002.1"/>
</dbReference>
<proteinExistence type="predicted"/>
<dbReference type="Pfam" id="PF25362">
    <property type="entry name" value="bPH_11"/>
    <property type="match status" value="1"/>
</dbReference>
<protein>
    <recommendedName>
        <fullName evidence="2">PH domain-containing protein</fullName>
    </recommendedName>
</protein>
<dbReference type="Proteomes" id="UP001500974">
    <property type="component" value="Unassembled WGS sequence"/>
</dbReference>
<keyword evidence="4" id="KW-1185">Reference proteome</keyword>
<keyword evidence="1" id="KW-1133">Transmembrane helix</keyword>
<keyword evidence="1" id="KW-0472">Membrane</keyword>
<accession>A0ABP5MS18</accession>
<evidence type="ECO:0000259" key="2">
    <source>
        <dbReference type="Pfam" id="PF25362"/>
    </source>
</evidence>
<evidence type="ECO:0000313" key="4">
    <source>
        <dbReference type="Proteomes" id="UP001500974"/>
    </source>
</evidence>
<name>A0ABP5MS18_9MICC</name>
<comment type="caution">
    <text evidence="3">The sequence shown here is derived from an EMBL/GenBank/DDBJ whole genome shotgun (WGS) entry which is preliminary data.</text>
</comment>
<organism evidence="3 4">
    <name type="scientific">Arthrobacter parietis</name>
    <dbReference type="NCBI Taxonomy" id="271434"/>
    <lineage>
        <taxon>Bacteria</taxon>
        <taxon>Bacillati</taxon>
        <taxon>Actinomycetota</taxon>
        <taxon>Actinomycetes</taxon>
        <taxon>Micrococcales</taxon>
        <taxon>Micrococcaceae</taxon>
        <taxon>Arthrobacter</taxon>
    </lineage>
</organism>
<dbReference type="EMBL" id="BAAAON010000002">
    <property type="protein sequence ID" value="GAA2175859.1"/>
    <property type="molecule type" value="Genomic_DNA"/>
</dbReference>
<sequence length="176" mass="18806">MDVATTAVVISLIAIVLVVGLMALGWRNRQLRQQGLQAPAGLPGNPGTPLYAAEGQYVVTTTGGDWLDRVTAHGLGNKATATAAVYAHGLLFDRTGDSEVYIAKENLSDVRLERGMAGKFVEKDGLVVVSWTLDSQTFDTGFRTRYSADKTQLLAAISALIEDADPLTNPTSKEIQ</sequence>
<feature type="domain" description="PH" evidence="2">
    <location>
        <begin position="41"/>
        <end position="157"/>
    </location>
</feature>
<dbReference type="InterPro" id="IPR057446">
    <property type="entry name" value="PH_bac"/>
</dbReference>